<dbReference type="Gene3D" id="2.40.50.100">
    <property type="match status" value="1"/>
</dbReference>
<dbReference type="Proteomes" id="UP000484885">
    <property type="component" value="Unassembled WGS sequence"/>
</dbReference>
<comment type="similarity">
    <text evidence="1">Belongs to the membrane fusion protein (MFP) (TC 8.A.1) family.</text>
</comment>
<dbReference type="Gene3D" id="2.40.420.20">
    <property type="match status" value="1"/>
</dbReference>
<dbReference type="EMBL" id="JAAGSC010000041">
    <property type="protein sequence ID" value="NDY96052.1"/>
    <property type="molecule type" value="Genomic_DNA"/>
</dbReference>
<keyword evidence="5" id="KW-1185">Reference proteome</keyword>
<dbReference type="PANTHER" id="PTHR30469:SF12">
    <property type="entry name" value="MULTIDRUG RESISTANCE PROTEIN MDTA"/>
    <property type="match status" value="1"/>
</dbReference>
<accession>A0A845V0H4</accession>
<sequence length="398" mass="42649">MKVLLKIVLPSVLMIALAVTAVVMLARNRPEPPEREPTVTAMMVDVIEAESSVGHFSVEAQGTVQPRTETTIAAEVSGRLVDVADNFTAGGFFRAGETLAEIDPSDYEAALLQAEAELASAQSRLADESARSEQARLDWQRLHGGEREPGELVLRLPQVAGAQAAVQAAEASVLRARRNLERTRISLPFDGLVRARQVDLGQFVSTGTPLAVVFAVDVAEVRLPLSDQDMAFLDLPAPGETVASEPVPVTLRGRVGGRSAAWEAQIVRTEGVVDEATRLVHAVAEIRDPYGLLEASRETPLAMGTFVEAEIRGRTSAGLIRLPRGALRDGNSVYLADADDELEIRTVDVLRTTPESAYVRNSLKPGDRVITTAIQAPIPGLPLRVRGSLDAPDQGEAP</sequence>
<dbReference type="GO" id="GO:0015562">
    <property type="term" value="F:efflux transmembrane transporter activity"/>
    <property type="evidence" value="ECO:0007669"/>
    <property type="project" value="TreeGrafter"/>
</dbReference>
<dbReference type="Gene3D" id="2.40.30.170">
    <property type="match status" value="1"/>
</dbReference>
<dbReference type="NCBIfam" id="TIGR01730">
    <property type="entry name" value="RND_mfp"/>
    <property type="match status" value="1"/>
</dbReference>
<proteinExistence type="inferred from homology"/>
<feature type="transmembrane region" description="Helical" evidence="2">
    <location>
        <begin position="7"/>
        <end position="26"/>
    </location>
</feature>
<feature type="domain" description="Multidrug resistance protein MdtA-like barrel-sandwich hybrid" evidence="3">
    <location>
        <begin position="70"/>
        <end position="213"/>
    </location>
</feature>
<dbReference type="SUPFAM" id="SSF111369">
    <property type="entry name" value="HlyD-like secretion proteins"/>
    <property type="match status" value="1"/>
</dbReference>
<evidence type="ECO:0000259" key="3">
    <source>
        <dbReference type="Pfam" id="PF25917"/>
    </source>
</evidence>
<dbReference type="Pfam" id="PF25917">
    <property type="entry name" value="BSH_RND"/>
    <property type="match status" value="1"/>
</dbReference>
<keyword evidence="2" id="KW-0812">Transmembrane</keyword>
<dbReference type="PANTHER" id="PTHR30469">
    <property type="entry name" value="MULTIDRUG RESISTANCE PROTEIN MDTA"/>
    <property type="match status" value="1"/>
</dbReference>
<evidence type="ECO:0000256" key="2">
    <source>
        <dbReference type="SAM" id="Phobius"/>
    </source>
</evidence>
<organism evidence="4 5">
    <name type="scientific">Wenzhouxiangella limi</name>
    <dbReference type="NCBI Taxonomy" id="2707351"/>
    <lineage>
        <taxon>Bacteria</taxon>
        <taxon>Pseudomonadati</taxon>
        <taxon>Pseudomonadota</taxon>
        <taxon>Gammaproteobacteria</taxon>
        <taxon>Chromatiales</taxon>
        <taxon>Wenzhouxiangellaceae</taxon>
        <taxon>Wenzhouxiangella</taxon>
    </lineage>
</organism>
<reference evidence="4 5" key="1">
    <citation type="submission" date="2020-02" db="EMBL/GenBank/DDBJ databases">
        <authorList>
            <person name="Zhang X.-Y."/>
        </authorList>
    </citation>
    <scope>NUCLEOTIDE SEQUENCE [LARGE SCALE GENOMIC DNA]</scope>
    <source>
        <strain evidence="4 5">C33</strain>
    </source>
</reference>
<evidence type="ECO:0000313" key="4">
    <source>
        <dbReference type="EMBL" id="NDY96052.1"/>
    </source>
</evidence>
<keyword evidence="2" id="KW-1133">Transmembrane helix</keyword>
<dbReference type="InterPro" id="IPR058625">
    <property type="entry name" value="MdtA-like_BSH"/>
</dbReference>
<evidence type="ECO:0000313" key="5">
    <source>
        <dbReference type="Proteomes" id="UP000484885"/>
    </source>
</evidence>
<keyword evidence="2" id="KW-0472">Membrane</keyword>
<protein>
    <submittedName>
        <fullName evidence="4">Efflux RND transporter periplasmic adaptor subunit</fullName>
    </submittedName>
</protein>
<dbReference type="RefSeq" id="WP_164211434.1">
    <property type="nucleotide sequence ID" value="NZ_JAAGSC010000041.1"/>
</dbReference>
<dbReference type="GO" id="GO:1990281">
    <property type="term" value="C:efflux pump complex"/>
    <property type="evidence" value="ECO:0007669"/>
    <property type="project" value="TreeGrafter"/>
</dbReference>
<name>A0A845V0H4_9GAMM</name>
<comment type="caution">
    <text evidence="4">The sequence shown here is derived from an EMBL/GenBank/DDBJ whole genome shotgun (WGS) entry which is preliminary data.</text>
</comment>
<gene>
    <name evidence="4" type="ORF">G3I74_09945</name>
</gene>
<dbReference type="InterPro" id="IPR006143">
    <property type="entry name" value="RND_pump_MFP"/>
</dbReference>
<evidence type="ECO:0000256" key="1">
    <source>
        <dbReference type="ARBA" id="ARBA00009477"/>
    </source>
</evidence>
<dbReference type="AlphaFoldDB" id="A0A845V0H4"/>
<dbReference type="Gene3D" id="1.10.287.470">
    <property type="entry name" value="Helix hairpin bin"/>
    <property type="match status" value="1"/>
</dbReference>